<organism evidence="1 2">
    <name type="scientific">Candidatus Ethanoperedens thermophilum</name>
    <dbReference type="NCBI Taxonomy" id="2766897"/>
    <lineage>
        <taxon>Archaea</taxon>
        <taxon>Methanobacteriati</taxon>
        <taxon>Methanobacteriota</taxon>
        <taxon>Stenosarchaea group</taxon>
        <taxon>Methanomicrobia</taxon>
        <taxon>Methanosarcinales</taxon>
        <taxon>Methanosarcinales incertae sedis</taxon>
        <taxon>GOM Arc I cluster</taxon>
        <taxon>Candidatus Ethanoperedens</taxon>
    </lineage>
</organism>
<dbReference type="EMBL" id="WNEG01000075">
    <property type="protein sequence ID" value="NMG83327.1"/>
    <property type="molecule type" value="Genomic_DNA"/>
</dbReference>
<evidence type="ECO:0000313" key="1">
    <source>
        <dbReference type="EMBL" id="NMG83327.1"/>
    </source>
</evidence>
<evidence type="ECO:0000313" key="2">
    <source>
        <dbReference type="Proteomes" id="UP000606580"/>
    </source>
</evidence>
<reference evidence="1" key="1">
    <citation type="journal article" date="2020" name="MBio">
        <title>'Candidatus Ethanoperedens,' a Thermophilic Genus of Archaea Mediating the Anaerobic Oxidation of Ethane.</title>
        <authorList>
            <person name="Hahn C.J."/>
            <person name="Laso-Perez R."/>
            <person name="Vulcano F."/>
            <person name="Vaziourakis K.M."/>
            <person name="Stokke R."/>
            <person name="Steen I.H."/>
            <person name="Teske A."/>
            <person name="Boetius A."/>
            <person name="Liebeke M."/>
            <person name="Amann R."/>
            <person name="Knittel K."/>
            <person name="Wegener G."/>
        </authorList>
    </citation>
    <scope>NUCLEOTIDE SEQUENCE</scope>
    <source>
        <strain evidence="1">GoM-Arc1-LC-WB58</strain>
    </source>
</reference>
<dbReference type="Proteomes" id="UP000606580">
    <property type="component" value="Unassembled WGS sequence"/>
</dbReference>
<comment type="caution">
    <text evidence="1">The sequence shown here is derived from an EMBL/GenBank/DDBJ whole genome shotgun (WGS) entry which is preliminary data.</text>
</comment>
<protein>
    <submittedName>
        <fullName evidence="1">Uncharacterized protein</fullName>
    </submittedName>
</protein>
<proteinExistence type="predicted"/>
<accession>A0A848DAM9</accession>
<dbReference type="AlphaFoldDB" id="A0A848DAM9"/>
<gene>
    <name evidence="1" type="ORF">GIS02_03875</name>
</gene>
<sequence>MFPNKIDSAYTERTIKRICQGDILRDVSIIDWNYEKKIDELDLPYIIVMTQDCDLERDFYNRSQINPKTHDKFLQNILVSPAYDAMKFREGQHLEKFKLTMENWNSDNYKRIKDQNNARFHFLESYLELQVSELVIDFKHYYTIPRDTLYKCMQTIIWLLSINFFGSVYHNALLVI</sequence>
<name>A0A848DAM9_9EURY</name>